<feature type="domain" description="Acetyl-CoA carboxylase central" evidence="2">
    <location>
        <begin position="133"/>
        <end position="285"/>
    </location>
</feature>
<name>A0A8W8JG91_MAGGI</name>
<protein>
    <recommendedName>
        <fullName evidence="2">Acetyl-CoA carboxylase central domain-containing protein</fullName>
    </recommendedName>
</protein>
<dbReference type="Proteomes" id="UP000005408">
    <property type="component" value="Unassembled WGS sequence"/>
</dbReference>
<dbReference type="InterPro" id="IPR013537">
    <property type="entry name" value="AcCoA_COase_cen"/>
</dbReference>
<dbReference type="AlphaFoldDB" id="A0A8W8JG91"/>
<evidence type="ECO:0000259" key="2">
    <source>
        <dbReference type="Pfam" id="PF08326"/>
    </source>
</evidence>
<reference evidence="3" key="1">
    <citation type="submission" date="2022-08" db="UniProtKB">
        <authorList>
            <consortium name="EnsemblMetazoa"/>
        </authorList>
    </citation>
    <scope>IDENTIFICATION</scope>
    <source>
        <strain evidence="3">05x7-T-G4-1.051#20</strain>
    </source>
</reference>
<feature type="region of interest" description="Disordered" evidence="1">
    <location>
        <begin position="58"/>
        <end position="84"/>
    </location>
</feature>
<sequence>MLESAPSSVPCLQMSSDITYKIGSSRLAEDPFFMARFWTVAVWSLTLTLTTQAGYSKPRALPGPYHSPRPHPHTGEAPPTVPEYPGRAREYLGGVFTARALLQTQATGVHREADEVFEGPCSPTARTTSFLFDSVQDLVAMISGRILPQVEKAIKKEMHSYASNITSVLSQFPSQQIANVIDSHAATLTRRTERENFFMTTQGIVQLVQRYRNGIRGHMKSVVQELLKQYVRVEVQFQHGHYDKCIAQLISKTKDMSAVAGSIFSHLAVQNKNLLVTMLIVLIAAHTPPYELINAPDGVHFLSAIDMYGPEFNPEIYRLSKFSSFFPSVLPLISVPGDRGQRTALTLTS</sequence>
<dbReference type="PANTHER" id="PTHR45728:SF3">
    <property type="entry name" value="ACETYL-COA CARBOXYLASE"/>
    <property type="match status" value="1"/>
</dbReference>
<evidence type="ECO:0000256" key="1">
    <source>
        <dbReference type="SAM" id="MobiDB-lite"/>
    </source>
</evidence>
<dbReference type="InterPro" id="IPR049076">
    <property type="entry name" value="ACCA"/>
</dbReference>
<evidence type="ECO:0000313" key="3">
    <source>
        <dbReference type="EnsemblMetazoa" id="G19153.1:cds"/>
    </source>
</evidence>
<organism evidence="3 4">
    <name type="scientific">Magallana gigas</name>
    <name type="common">Pacific oyster</name>
    <name type="synonym">Crassostrea gigas</name>
    <dbReference type="NCBI Taxonomy" id="29159"/>
    <lineage>
        <taxon>Eukaryota</taxon>
        <taxon>Metazoa</taxon>
        <taxon>Spiralia</taxon>
        <taxon>Lophotrochozoa</taxon>
        <taxon>Mollusca</taxon>
        <taxon>Bivalvia</taxon>
        <taxon>Autobranchia</taxon>
        <taxon>Pteriomorphia</taxon>
        <taxon>Ostreida</taxon>
        <taxon>Ostreoidea</taxon>
        <taxon>Ostreidae</taxon>
        <taxon>Magallana</taxon>
    </lineage>
</organism>
<dbReference type="Pfam" id="PF08326">
    <property type="entry name" value="ACC_central"/>
    <property type="match status" value="1"/>
</dbReference>
<dbReference type="GO" id="GO:0005739">
    <property type="term" value="C:mitochondrion"/>
    <property type="evidence" value="ECO:0007669"/>
    <property type="project" value="TreeGrafter"/>
</dbReference>
<dbReference type="EnsemblMetazoa" id="G19153.1">
    <property type="protein sequence ID" value="G19153.1:cds"/>
    <property type="gene ID" value="G19153"/>
</dbReference>
<proteinExistence type="predicted"/>
<dbReference type="GO" id="GO:0005524">
    <property type="term" value="F:ATP binding"/>
    <property type="evidence" value="ECO:0007669"/>
    <property type="project" value="InterPro"/>
</dbReference>
<dbReference type="PANTHER" id="PTHR45728">
    <property type="entry name" value="ACETYL-COA CARBOXYLASE, ISOFORM A"/>
    <property type="match status" value="1"/>
</dbReference>
<accession>A0A8W8JG91</accession>
<keyword evidence="4" id="KW-1185">Reference proteome</keyword>
<dbReference type="GO" id="GO:0006633">
    <property type="term" value="P:fatty acid biosynthetic process"/>
    <property type="evidence" value="ECO:0007669"/>
    <property type="project" value="InterPro"/>
</dbReference>
<dbReference type="GO" id="GO:0003989">
    <property type="term" value="F:acetyl-CoA carboxylase activity"/>
    <property type="evidence" value="ECO:0007669"/>
    <property type="project" value="InterPro"/>
</dbReference>
<evidence type="ECO:0000313" key="4">
    <source>
        <dbReference type="Proteomes" id="UP000005408"/>
    </source>
</evidence>